<dbReference type="PANTHER" id="PTHR35562">
    <property type="entry name" value="DNA ENDONUCLEASE SMRA-RELATED"/>
    <property type="match status" value="1"/>
</dbReference>
<evidence type="ECO:0000313" key="4">
    <source>
        <dbReference type="Proteomes" id="UP000609121"/>
    </source>
</evidence>
<dbReference type="SMART" id="SM00463">
    <property type="entry name" value="SMR"/>
    <property type="match status" value="1"/>
</dbReference>
<feature type="compositionally biased region" description="Basic and acidic residues" evidence="1">
    <location>
        <begin position="63"/>
        <end position="80"/>
    </location>
</feature>
<dbReference type="Pfam" id="PF01713">
    <property type="entry name" value="Smr"/>
    <property type="match status" value="1"/>
</dbReference>
<comment type="caution">
    <text evidence="3">The sequence shown here is derived from an EMBL/GenBank/DDBJ whole genome shotgun (WGS) entry which is preliminary data.</text>
</comment>
<evidence type="ECO:0000313" key="3">
    <source>
        <dbReference type="EMBL" id="MBE3638262.1"/>
    </source>
</evidence>
<dbReference type="PROSITE" id="PS50828">
    <property type="entry name" value="SMR"/>
    <property type="match status" value="1"/>
</dbReference>
<feature type="region of interest" description="Disordered" evidence="1">
    <location>
        <begin position="19"/>
        <end position="90"/>
    </location>
</feature>
<evidence type="ECO:0000256" key="1">
    <source>
        <dbReference type="SAM" id="MobiDB-lite"/>
    </source>
</evidence>
<dbReference type="PANTHER" id="PTHR35562:SF2">
    <property type="entry name" value="DNA ENDONUCLEASE SMRA-RELATED"/>
    <property type="match status" value="1"/>
</dbReference>
<dbReference type="EMBL" id="JACVXA010000020">
    <property type="protein sequence ID" value="MBE3638262.1"/>
    <property type="molecule type" value="Genomic_DNA"/>
</dbReference>
<sequence>MARKRRGLSEEDRAIWDRVAASVTRHAPATQPAPAADRTAPPKAPAPHPAREAGSSVSGNRIPEFRIGERARPGAARHEISPPISEQIARNPVRMDSKAFGRMKKGKLAPEARIDLHGMTQDRAHPVLTRFISESYMRQMRLVLVITGKGKDRDEPGPMPVPRGVLKHQVPQWLTSGPLRLMVLQIAEAHLKHGGTGAYYVYLRRHR</sequence>
<feature type="domain" description="Smr" evidence="2">
    <location>
        <begin position="114"/>
        <end position="204"/>
    </location>
</feature>
<dbReference type="SUPFAM" id="SSF160443">
    <property type="entry name" value="SMR domain-like"/>
    <property type="match status" value="1"/>
</dbReference>
<proteinExistence type="predicted"/>
<gene>
    <name evidence="3" type="ORF">ICN82_08635</name>
</gene>
<name>A0A8J7CWW6_9RHOB</name>
<dbReference type="Gene3D" id="3.30.1370.110">
    <property type="match status" value="1"/>
</dbReference>
<keyword evidence="4" id="KW-1185">Reference proteome</keyword>
<dbReference type="RefSeq" id="WP_193181712.1">
    <property type="nucleotide sequence ID" value="NZ_JACVXA010000020.1"/>
</dbReference>
<accession>A0A8J7CWW6</accession>
<dbReference type="Proteomes" id="UP000609121">
    <property type="component" value="Unassembled WGS sequence"/>
</dbReference>
<organism evidence="3 4">
    <name type="scientific">Mangrovicoccus algicola</name>
    <dbReference type="NCBI Taxonomy" id="2771008"/>
    <lineage>
        <taxon>Bacteria</taxon>
        <taxon>Pseudomonadati</taxon>
        <taxon>Pseudomonadota</taxon>
        <taxon>Alphaproteobacteria</taxon>
        <taxon>Rhodobacterales</taxon>
        <taxon>Paracoccaceae</taxon>
        <taxon>Mangrovicoccus</taxon>
    </lineage>
</organism>
<reference evidence="3" key="1">
    <citation type="submission" date="2020-09" db="EMBL/GenBank/DDBJ databases">
        <title>A novel bacterium of genus Mangrovicoccus, isolated from South China Sea.</title>
        <authorList>
            <person name="Huang H."/>
            <person name="Mo K."/>
            <person name="Hu Y."/>
        </authorList>
    </citation>
    <scope>NUCLEOTIDE SEQUENCE</scope>
    <source>
        <strain evidence="3">HB182678</strain>
    </source>
</reference>
<evidence type="ECO:0000259" key="2">
    <source>
        <dbReference type="PROSITE" id="PS50828"/>
    </source>
</evidence>
<protein>
    <submittedName>
        <fullName evidence="3">Smr/MutS family protein</fullName>
    </submittedName>
</protein>
<dbReference type="AlphaFoldDB" id="A0A8J7CWW6"/>
<dbReference type="InterPro" id="IPR002625">
    <property type="entry name" value="Smr_dom"/>
</dbReference>
<dbReference type="InterPro" id="IPR036063">
    <property type="entry name" value="Smr_dom_sf"/>
</dbReference>